<evidence type="ECO:0000313" key="1">
    <source>
        <dbReference type="EMBL" id="PKQ44641.1"/>
    </source>
</evidence>
<comment type="caution">
    <text evidence="1">The sequence shown here is derived from an EMBL/GenBank/DDBJ whole genome shotgun (WGS) entry which is preliminary data.</text>
</comment>
<dbReference type="SUPFAM" id="SSF51735">
    <property type="entry name" value="NAD(P)-binding Rossmann-fold domains"/>
    <property type="match status" value="1"/>
</dbReference>
<dbReference type="Gene3D" id="3.40.50.720">
    <property type="entry name" value="NAD(P)-binding Rossmann-like Domain"/>
    <property type="match status" value="1"/>
</dbReference>
<reference evidence="1 2" key="1">
    <citation type="submission" date="2017-12" db="EMBL/GenBank/DDBJ databases">
        <title>Confluentibacter flavum sp. nov., isolated from the saline lake.</title>
        <authorList>
            <person name="Yu L."/>
        </authorList>
    </citation>
    <scope>NUCLEOTIDE SEQUENCE [LARGE SCALE GENOMIC DNA]</scope>
    <source>
        <strain evidence="1 2">3B</strain>
    </source>
</reference>
<dbReference type="OrthoDB" id="9803333at2"/>
<gene>
    <name evidence="1" type="ORF">CSW08_12195</name>
</gene>
<dbReference type="InterPro" id="IPR036291">
    <property type="entry name" value="NAD(P)-bd_dom_sf"/>
</dbReference>
<dbReference type="Pfam" id="PF13561">
    <property type="entry name" value="adh_short_C2"/>
    <property type="match status" value="1"/>
</dbReference>
<sequence>MGRYGVPEDLVSTTLYLCDDASSFVTGVVIPVDCGFSAFCGV</sequence>
<dbReference type="AlphaFoldDB" id="A0A2N3HI60"/>
<accession>A0A2N3HI60</accession>
<evidence type="ECO:0000313" key="2">
    <source>
        <dbReference type="Proteomes" id="UP000233435"/>
    </source>
</evidence>
<organism evidence="1 2">
    <name type="scientific">Confluentibacter flavum</name>
    <dbReference type="NCBI Taxonomy" id="1909700"/>
    <lineage>
        <taxon>Bacteria</taxon>
        <taxon>Pseudomonadati</taxon>
        <taxon>Bacteroidota</taxon>
        <taxon>Flavobacteriia</taxon>
        <taxon>Flavobacteriales</taxon>
        <taxon>Flavobacteriaceae</taxon>
        <taxon>Confluentibacter</taxon>
    </lineage>
</organism>
<keyword evidence="2" id="KW-1185">Reference proteome</keyword>
<dbReference type="Proteomes" id="UP000233435">
    <property type="component" value="Unassembled WGS sequence"/>
</dbReference>
<dbReference type="EMBL" id="PJEO01000044">
    <property type="protein sequence ID" value="PKQ44641.1"/>
    <property type="molecule type" value="Genomic_DNA"/>
</dbReference>
<evidence type="ECO:0008006" key="3">
    <source>
        <dbReference type="Google" id="ProtNLM"/>
    </source>
</evidence>
<protein>
    <recommendedName>
        <fullName evidence="3">D-mannonate oxidoreductase</fullName>
    </recommendedName>
</protein>
<name>A0A2N3HI60_9FLAO</name>
<dbReference type="InterPro" id="IPR002347">
    <property type="entry name" value="SDR_fam"/>
</dbReference>
<proteinExistence type="predicted"/>